<dbReference type="Pfam" id="PF02893">
    <property type="entry name" value="GRAM"/>
    <property type="match status" value="1"/>
</dbReference>
<comment type="caution">
    <text evidence="9">The sequence shown here is derived from an EMBL/GenBank/DDBJ whole genome shotgun (WGS) entry which is preliminary data.</text>
</comment>
<keyword evidence="2 7" id="KW-0812">Transmembrane</keyword>
<feature type="region of interest" description="Disordered" evidence="6">
    <location>
        <begin position="136"/>
        <end position="161"/>
    </location>
</feature>
<feature type="transmembrane region" description="Helical" evidence="7">
    <location>
        <begin position="530"/>
        <end position="547"/>
    </location>
</feature>
<dbReference type="Gene3D" id="2.30.29.30">
    <property type="entry name" value="Pleckstrin-homology domain (PH domain)/Phosphotyrosine-binding domain (PTB)"/>
    <property type="match status" value="1"/>
</dbReference>
<sequence>MSTTAEKEIITQFSLEDDEEVKKCFSCQLRSKKNYPGMIICTTNYLLFRGEDITIKEKAKYDDIKEITKKSKTLFSKWKGIKILLKSKEKLRFVDFYNRKKALEYFQDEIGHHCKSESEIYCEEVSMGMVQCAKQEGHSDNASSKTTAETKSNLGRNSNFENKIRSSLEEAMKTSDRIRSKSGACVKEHCEENKGVDVKSEDEFLERAKCSEDSQISQKNFFEIHEDSYSGKPRGTGSFHNPETEHDGSFESIRDKDIAKLGSFIKPRHGEKEILSAIFPIPLGIFWRRFLSDHAEYSWKDFYTEEGHKDIEASHWEPDSKNGGQKTDNDSTIDQILETKNRAVFRSILMELKSSSYGSKGLCILKYSCIKRPTKIELCIKMQIPSAPNGDKYYFNERWLLGSSSARGNKIYAKVFFSLLAEEDLKNKTKLFKKGHDIFEKKRQKWLKIVKTKSLLEIQEGDIKQMNNEIKDIQSREKEESKTPEELLEEFQPLNSQDCQPILNAPSLHKDSPEATLEQTSTRRLINGKMIFLLSLLLFTLLLVTFLI</sequence>
<evidence type="ECO:0000256" key="3">
    <source>
        <dbReference type="ARBA" id="ARBA00022989"/>
    </source>
</evidence>
<feature type="compositionally biased region" description="Basic and acidic residues" evidence="6">
    <location>
        <begin position="242"/>
        <end position="252"/>
    </location>
</feature>
<dbReference type="InterPro" id="IPR031968">
    <property type="entry name" value="VASt"/>
</dbReference>
<reference evidence="9" key="1">
    <citation type="submission" date="2023-07" db="EMBL/GenBank/DDBJ databases">
        <authorList>
            <consortium name="AG Swart"/>
            <person name="Singh M."/>
            <person name="Singh A."/>
            <person name="Seah K."/>
            <person name="Emmerich C."/>
        </authorList>
    </citation>
    <scope>NUCLEOTIDE SEQUENCE</scope>
    <source>
        <strain evidence="9">DP1</strain>
    </source>
</reference>
<feature type="region of interest" description="Disordered" evidence="6">
    <location>
        <begin position="231"/>
        <end position="252"/>
    </location>
</feature>
<dbReference type="InterPro" id="IPR011993">
    <property type="entry name" value="PH-like_dom_sf"/>
</dbReference>
<dbReference type="GO" id="GO:0016020">
    <property type="term" value="C:membrane"/>
    <property type="evidence" value="ECO:0007669"/>
    <property type="project" value="UniProtKB-SubCell"/>
</dbReference>
<feature type="coiled-coil region" evidence="5">
    <location>
        <begin position="456"/>
        <end position="483"/>
    </location>
</feature>
<evidence type="ECO:0000256" key="2">
    <source>
        <dbReference type="ARBA" id="ARBA00022692"/>
    </source>
</evidence>
<organism evidence="9 10">
    <name type="scientific">Euplotes crassus</name>
    <dbReference type="NCBI Taxonomy" id="5936"/>
    <lineage>
        <taxon>Eukaryota</taxon>
        <taxon>Sar</taxon>
        <taxon>Alveolata</taxon>
        <taxon>Ciliophora</taxon>
        <taxon>Intramacronucleata</taxon>
        <taxon>Spirotrichea</taxon>
        <taxon>Hypotrichia</taxon>
        <taxon>Euplotida</taxon>
        <taxon>Euplotidae</taxon>
        <taxon>Moneuplotes</taxon>
    </lineage>
</organism>
<keyword evidence="3 7" id="KW-1133">Transmembrane helix</keyword>
<feature type="compositionally biased region" description="Polar residues" evidence="6">
    <location>
        <begin position="140"/>
        <end position="161"/>
    </location>
</feature>
<evidence type="ECO:0000256" key="4">
    <source>
        <dbReference type="ARBA" id="ARBA00023136"/>
    </source>
</evidence>
<proteinExistence type="predicted"/>
<evidence type="ECO:0000256" key="1">
    <source>
        <dbReference type="ARBA" id="ARBA00004167"/>
    </source>
</evidence>
<dbReference type="EMBL" id="CAMPGE010001750">
    <property type="protein sequence ID" value="CAI2360550.1"/>
    <property type="molecule type" value="Genomic_DNA"/>
</dbReference>
<dbReference type="Proteomes" id="UP001295684">
    <property type="component" value="Unassembled WGS sequence"/>
</dbReference>
<accession>A0AAD1U209</accession>
<keyword evidence="4 7" id="KW-0472">Membrane</keyword>
<evidence type="ECO:0000256" key="5">
    <source>
        <dbReference type="SAM" id="Coils"/>
    </source>
</evidence>
<dbReference type="PROSITE" id="PS51778">
    <property type="entry name" value="VAST"/>
    <property type="match status" value="1"/>
</dbReference>
<evidence type="ECO:0000259" key="8">
    <source>
        <dbReference type="PROSITE" id="PS51778"/>
    </source>
</evidence>
<comment type="subcellular location">
    <subcellularLocation>
        <location evidence="1">Membrane</location>
        <topology evidence="1">Single-pass membrane protein</topology>
    </subcellularLocation>
</comment>
<evidence type="ECO:0000256" key="6">
    <source>
        <dbReference type="SAM" id="MobiDB-lite"/>
    </source>
</evidence>
<evidence type="ECO:0000256" key="7">
    <source>
        <dbReference type="SAM" id="Phobius"/>
    </source>
</evidence>
<gene>
    <name evidence="9" type="ORF">ECRASSUSDP1_LOCUS1854</name>
</gene>
<keyword evidence="10" id="KW-1185">Reference proteome</keyword>
<keyword evidence="5" id="KW-0175">Coiled coil</keyword>
<evidence type="ECO:0000313" key="10">
    <source>
        <dbReference type="Proteomes" id="UP001295684"/>
    </source>
</evidence>
<dbReference type="InterPro" id="IPR004182">
    <property type="entry name" value="GRAM"/>
</dbReference>
<name>A0AAD1U209_EUPCR</name>
<evidence type="ECO:0000313" key="9">
    <source>
        <dbReference type="EMBL" id="CAI2360550.1"/>
    </source>
</evidence>
<dbReference type="AlphaFoldDB" id="A0AAD1U209"/>
<protein>
    <recommendedName>
        <fullName evidence="8">VASt domain-containing protein</fullName>
    </recommendedName>
</protein>
<feature type="domain" description="VASt" evidence="8">
    <location>
        <begin position="270"/>
        <end position="478"/>
    </location>
</feature>